<dbReference type="PANTHER" id="PTHR19959:SF119">
    <property type="entry name" value="FUNGAL LIPASE-LIKE DOMAIN-CONTAINING PROTEIN"/>
    <property type="match status" value="1"/>
</dbReference>
<protein>
    <recommendedName>
        <fullName evidence="4">Tetratricopeptide repeat protein 28</fullName>
    </recommendedName>
</protein>
<evidence type="ECO:0000313" key="3">
    <source>
        <dbReference type="Proteomes" id="UP001208570"/>
    </source>
</evidence>
<dbReference type="Proteomes" id="UP001208570">
    <property type="component" value="Unassembled WGS sequence"/>
</dbReference>
<name>A0AAD9IZC0_9ANNE</name>
<gene>
    <name evidence="2" type="ORF">LSH36_879g00014</name>
</gene>
<dbReference type="InterPro" id="IPR011990">
    <property type="entry name" value="TPR-like_helical_dom_sf"/>
</dbReference>
<dbReference type="SMART" id="SM00028">
    <property type="entry name" value="TPR"/>
    <property type="match status" value="14"/>
</dbReference>
<dbReference type="Pfam" id="PF13424">
    <property type="entry name" value="TPR_12"/>
    <property type="match status" value="1"/>
</dbReference>
<sequence length="1706" mass="192007">MILRSPGILRLPVIETDGKQLETKHGHQTESCTGSGESGARATRKAVIISEHNQRRRGEKKVHHIVEKLLSTTGDLVAADELDQPPKPETIYSYSRLLNFYQLSVVERQLTQQVIRLKDLGDFYIKKAVEGSTLHGLLEAANLYNAALNRCEGTEQRRTLSICLRDVELLILGQNERKKPRDAQTTIPKRYPAESARRHREAIQKTRDFVAKQVLRIQMLWATLIPNPDKSVTRRQECEVKKECMALKKKIRIDLKNVVADIAKECVDALGAPPCLFALVALGDLAVEECTPYTDLEFLLLIDEESTKILEYFQRFGVYLQFKVLNLGETPLSSGGVKVMDDIYFPAMNAVFDPYSKSGIKIEVGYGISKIMDWCNIKEMDDDNHSTIPIRKAQDVLRPLTQLMLSDGGPIIFSILQGSVVYGDPELLQQVKHDIGVEFLRSPERRQQLCRVLVENSLILFETQTRFHFNQFELDLSVIRRELESSHYLVQVLHVLYGLHSAVPARIVEELHSHLLLPESGEHDLKMALGIAHMLRCALQASAKGQHTANGLLVPSKYNANKLGYQCHHDVFTFRRCSLLSRVYSAVLPLVAHYEVALGASTVNGLNDIDFMLQDLHTQLHTHIRCQQPTEAAAVLRQLVKELRQNELTSTSSVDAFEAYIQLGVLALECHDIAAARRHFISALNTRETAKDGYDSLLRYIECWLHYGLVSLLEDDFKRAESYFRESSALFDQLRAKQATDPSLLNDACSLQVSVNECLSTLYYRMGSVGRSVDHVQIAIDFLDKSDFQPEHWKMLLLRSAGLATLMKADFKAAHYYLKLALIECDVVSGKHMPSVYSASLTFAIGKALDGLGKPLQGRVYKTSARDQFLSVLGSPSDITFENLKSLPVGQAFMVQNALNVYAECCMGLGEYAAAVLLIEKGLLLGKSTSRTACRRLWEEATSLLNKSTCLLKIQQVESATESLQTTLEIFGVIFLKNKCNYFVLECSRLMAVALMEQRQYSDAKHELKIVITDIRHKLGEDESMLQLAKCMEDEAAIYASQNEYDNALTVWQSVLDARKQIYGSTHPLVAFAYRDIGRLHEIMCDFDSAADNLILSLTMMHRLFGDNVPSVELTEICLDLGIAYQEANRMALAENMLLKTVQLWSELEALCPGHPENIRAHLIIGNFYRRTNKVAQALTWHRKCLRICLKANCIGAKGALSELLVSVAVDHKLANMPKECILFYEAAISTYKALHPDEGSALELSDWLNEISNAYDTLGNKSKANECRTAAANIRKAILGEESENNEPESSLSLLAEQFEQRAQFHRAVPLREKALIQAQSDHGSDMHQEVVQCYRHLIDTYLKIGLYEQAQRRNNELLVLFRKKYSHNVDHADIASALRVAGYINHGLSRFEVSKRKFEEALDMYYRLGVAKHRNEVISCLTELAKCLLTIGEKERAESHLDQAKELCAASRRHRHQPCEPDVEGAMYMAMGWNCESFPNFQQAVMHYKKAQKLFHKKFGPSAQNVELALCLSALGRTQCVLGDYDAGIINLDKSVDMLQIIFGDGPLNRTEVFDAYCDLANGHLKGGDPTLALEYYTKVLHIVQQKQGTDRPCLQVAKHLGYVAYAAHKTGQYELAVKHATEAASIYNKVLKKHSTHPDTVAMLTLAGDVYMDMGQVEKALRQYKDAAHMVLLLHNGNALSKEVERAMMKVRHARLTLEANTK</sequence>
<evidence type="ECO:0008006" key="4">
    <source>
        <dbReference type="Google" id="ProtNLM"/>
    </source>
</evidence>
<proteinExistence type="predicted"/>
<feature type="region of interest" description="Disordered" evidence="1">
    <location>
        <begin position="19"/>
        <end position="42"/>
    </location>
</feature>
<dbReference type="SUPFAM" id="SSF48452">
    <property type="entry name" value="TPR-like"/>
    <property type="match status" value="7"/>
</dbReference>
<keyword evidence="3" id="KW-1185">Reference proteome</keyword>
<feature type="compositionally biased region" description="Basic and acidic residues" evidence="1">
    <location>
        <begin position="19"/>
        <end position="28"/>
    </location>
</feature>
<organism evidence="2 3">
    <name type="scientific">Paralvinella palmiformis</name>
    <dbReference type="NCBI Taxonomy" id="53620"/>
    <lineage>
        <taxon>Eukaryota</taxon>
        <taxon>Metazoa</taxon>
        <taxon>Spiralia</taxon>
        <taxon>Lophotrochozoa</taxon>
        <taxon>Annelida</taxon>
        <taxon>Polychaeta</taxon>
        <taxon>Sedentaria</taxon>
        <taxon>Canalipalpata</taxon>
        <taxon>Terebellida</taxon>
        <taxon>Terebelliformia</taxon>
        <taxon>Alvinellidae</taxon>
        <taxon>Paralvinella</taxon>
    </lineage>
</organism>
<evidence type="ECO:0000313" key="2">
    <source>
        <dbReference type="EMBL" id="KAK2143085.1"/>
    </source>
</evidence>
<comment type="caution">
    <text evidence="2">The sequence shown here is derived from an EMBL/GenBank/DDBJ whole genome shotgun (WGS) entry which is preliminary data.</text>
</comment>
<dbReference type="EMBL" id="JAODUP010000879">
    <property type="protein sequence ID" value="KAK2143085.1"/>
    <property type="molecule type" value="Genomic_DNA"/>
</dbReference>
<accession>A0AAD9IZC0</accession>
<dbReference type="PANTHER" id="PTHR19959">
    <property type="entry name" value="KINESIN LIGHT CHAIN"/>
    <property type="match status" value="1"/>
</dbReference>
<reference evidence="2" key="1">
    <citation type="journal article" date="2023" name="Mol. Biol. Evol.">
        <title>Third-Generation Sequencing Reveals the Adaptive Role of the Epigenome in Three Deep-Sea Polychaetes.</title>
        <authorList>
            <person name="Perez M."/>
            <person name="Aroh O."/>
            <person name="Sun Y."/>
            <person name="Lan Y."/>
            <person name="Juniper S.K."/>
            <person name="Young C.R."/>
            <person name="Angers B."/>
            <person name="Qian P.Y."/>
        </authorList>
    </citation>
    <scope>NUCLEOTIDE SEQUENCE</scope>
    <source>
        <strain evidence="2">P08H-3</strain>
    </source>
</reference>
<evidence type="ECO:0000256" key="1">
    <source>
        <dbReference type="SAM" id="MobiDB-lite"/>
    </source>
</evidence>
<dbReference type="Gene3D" id="1.25.40.10">
    <property type="entry name" value="Tetratricopeptide repeat domain"/>
    <property type="match status" value="6"/>
</dbReference>
<dbReference type="InterPro" id="IPR019734">
    <property type="entry name" value="TPR_rpt"/>
</dbReference>